<dbReference type="InterPro" id="IPR003848">
    <property type="entry name" value="DUF218"/>
</dbReference>
<reference evidence="2 3" key="1">
    <citation type="submission" date="2015-08" db="EMBL/GenBank/DDBJ databases">
        <authorList>
            <person name="Babu N.S."/>
            <person name="Beckwith C.J."/>
            <person name="Beseler K.G."/>
            <person name="Brison A."/>
            <person name="Carone J.V."/>
            <person name="Caskin T.P."/>
            <person name="Diamond M."/>
            <person name="Durham M.E."/>
            <person name="Foxe J.M."/>
            <person name="Go M."/>
            <person name="Henderson B.A."/>
            <person name="Jones I.B."/>
            <person name="McGettigan J.A."/>
            <person name="Micheletti S.J."/>
            <person name="Nasrallah M.E."/>
            <person name="Ortiz D."/>
            <person name="Piller C.R."/>
            <person name="Privatt S.R."/>
            <person name="Schneider S.L."/>
            <person name="Sharp S."/>
            <person name="Smith T.C."/>
            <person name="Stanton J.D."/>
            <person name="Ullery H.E."/>
            <person name="Wilson R.J."/>
            <person name="Serrano M.G."/>
            <person name="Buck G."/>
            <person name="Lee V."/>
            <person name="Wang Y."/>
            <person name="Carvalho R."/>
            <person name="Voegtly L."/>
            <person name="Shi R."/>
            <person name="Duckworth R."/>
            <person name="Johnson A."/>
            <person name="Loviza R."/>
            <person name="Walstead R."/>
            <person name="Shah Z."/>
            <person name="Kiflezghi M."/>
            <person name="Wade K."/>
            <person name="Ball S.L."/>
            <person name="Bradley K.W."/>
            <person name="Asai D.J."/>
            <person name="Bowman C.A."/>
            <person name="Russell D.A."/>
            <person name="Pope W.H."/>
            <person name="Jacobs-Sera D."/>
            <person name="Hendrix R.W."/>
            <person name="Hatfull G.F."/>
        </authorList>
    </citation>
    <scope>NUCLEOTIDE SEQUENCE [LARGE SCALE GENOMIC DNA]</scope>
    <source>
        <strain evidence="2 3">DSM 27648</strain>
    </source>
</reference>
<gene>
    <name evidence="2" type="ORF">AKJ09_03965</name>
</gene>
<dbReference type="EMBL" id="CP012333">
    <property type="protein sequence ID" value="AKU97301.1"/>
    <property type="molecule type" value="Genomic_DNA"/>
</dbReference>
<dbReference type="KEGG" id="llu:AKJ09_03965"/>
<evidence type="ECO:0000259" key="1">
    <source>
        <dbReference type="Pfam" id="PF02698"/>
    </source>
</evidence>
<accession>A0A0K1PVB1</accession>
<protein>
    <submittedName>
        <fullName evidence="2">Putative membrane protein</fullName>
    </submittedName>
</protein>
<dbReference type="PANTHER" id="PTHR30336:SF4">
    <property type="entry name" value="ENVELOPE BIOGENESIS FACTOR ELYC"/>
    <property type="match status" value="1"/>
</dbReference>
<dbReference type="InterPro" id="IPR051599">
    <property type="entry name" value="Cell_Envelope_Assoc"/>
</dbReference>
<evidence type="ECO:0000313" key="2">
    <source>
        <dbReference type="EMBL" id="AKU97301.1"/>
    </source>
</evidence>
<dbReference type="GO" id="GO:0000270">
    <property type="term" value="P:peptidoglycan metabolic process"/>
    <property type="evidence" value="ECO:0007669"/>
    <property type="project" value="TreeGrafter"/>
</dbReference>
<dbReference type="PANTHER" id="PTHR30336">
    <property type="entry name" value="INNER MEMBRANE PROTEIN, PROBABLE PERMEASE"/>
    <property type="match status" value="1"/>
</dbReference>
<keyword evidence="3" id="KW-1185">Reference proteome</keyword>
<dbReference type="InterPro" id="IPR014729">
    <property type="entry name" value="Rossmann-like_a/b/a_fold"/>
</dbReference>
<dbReference type="CDD" id="cd06259">
    <property type="entry name" value="YdcF-like"/>
    <property type="match status" value="1"/>
</dbReference>
<evidence type="ECO:0000313" key="3">
    <source>
        <dbReference type="Proteomes" id="UP000064967"/>
    </source>
</evidence>
<dbReference type="AlphaFoldDB" id="A0A0K1PVB1"/>
<dbReference type="STRING" id="1391654.AKJ09_03965"/>
<dbReference type="Proteomes" id="UP000064967">
    <property type="component" value="Chromosome"/>
</dbReference>
<sequence length="152" mass="16901">MICVLGCRATSATLARRARAAAEIFHARRPALVVACGGRAWDGIVEADQIAKMLVEGGVPSDIIVRERCSLDTFDNARFAAALLRRRGLDEIVLVTCSWHMPRAAYLFEQAGLRVEEMGVHPPDASPADWAYFRAREAVSTFFDKRRRVRLA</sequence>
<name>A0A0K1PVB1_9BACT</name>
<dbReference type="Gene3D" id="3.40.50.620">
    <property type="entry name" value="HUPs"/>
    <property type="match status" value="1"/>
</dbReference>
<dbReference type="Pfam" id="PF02698">
    <property type="entry name" value="DUF218"/>
    <property type="match status" value="1"/>
</dbReference>
<organism evidence="2 3">
    <name type="scientific">Labilithrix luteola</name>
    <dbReference type="NCBI Taxonomy" id="1391654"/>
    <lineage>
        <taxon>Bacteria</taxon>
        <taxon>Pseudomonadati</taxon>
        <taxon>Myxococcota</taxon>
        <taxon>Polyangia</taxon>
        <taxon>Polyangiales</taxon>
        <taxon>Labilitrichaceae</taxon>
        <taxon>Labilithrix</taxon>
    </lineage>
</organism>
<proteinExistence type="predicted"/>
<dbReference type="PATRIC" id="fig|1391654.3.peg.4021"/>
<feature type="domain" description="DUF218" evidence="1">
    <location>
        <begin position="2"/>
        <end position="124"/>
    </location>
</feature>
<dbReference type="GO" id="GO:0005886">
    <property type="term" value="C:plasma membrane"/>
    <property type="evidence" value="ECO:0007669"/>
    <property type="project" value="TreeGrafter"/>
</dbReference>
<dbReference type="GO" id="GO:0043164">
    <property type="term" value="P:Gram-negative-bacterium-type cell wall biogenesis"/>
    <property type="evidence" value="ECO:0007669"/>
    <property type="project" value="TreeGrafter"/>
</dbReference>